<reference evidence="1" key="1">
    <citation type="submission" date="2020-05" db="EMBL/GenBank/DDBJ databases">
        <authorList>
            <person name="Chiriac C."/>
            <person name="Salcher M."/>
            <person name="Ghai R."/>
            <person name="Kavagutti S V."/>
        </authorList>
    </citation>
    <scope>NUCLEOTIDE SEQUENCE</scope>
</reference>
<gene>
    <name evidence="1" type="ORF">UFOPK3204_00551</name>
</gene>
<organism evidence="1">
    <name type="scientific">freshwater metagenome</name>
    <dbReference type="NCBI Taxonomy" id="449393"/>
    <lineage>
        <taxon>unclassified sequences</taxon>
        <taxon>metagenomes</taxon>
        <taxon>ecological metagenomes</taxon>
    </lineage>
</organism>
<dbReference type="AlphaFoldDB" id="A0A6J7A2H3"/>
<proteinExistence type="predicted"/>
<evidence type="ECO:0000313" key="1">
    <source>
        <dbReference type="EMBL" id="CAB4826708.1"/>
    </source>
</evidence>
<accession>A0A6J7A2H3</accession>
<protein>
    <submittedName>
        <fullName evidence="1">Unannotated protein</fullName>
    </submittedName>
</protein>
<sequence length="44" mass="4605">MSETFTAFTVPQTAMALAVSRATSYRLIDGGMTDILPAAPNATD</sequence>
<name>A0A6J7A2H3_9ZZZZ</name>
<dbReference type="EMBL" id="CAFABK010000016">
    <property type="protein sequence ID" value="CAB4826708.1"/>
    <property type="molecule type" value="Genomic_DNA"/>
</dbReference>